<dbReference type="Proteomes" id="UP000307326">
    <property type="component" value="Segment"/>
</dbReference>
<dbReference type="EMBL" id="MK618715">
    <property type="protein sequence ID" value="QBQ72195.1"/>
    <property type="molecule type" value="Genomic_DNA"/>
</dbReference>
<name>A0A482MFK3_9CAUD</name>
<sequence length="79" mass="9007">MKTDNLPGELRGLAGWPNMGYRQREMLNDAASHIEARVDHSCILQEIGEILKAPGGCLHSELPELLRQRLGEHRRQYDD</sequence>
<reference evidence="2" key="1">
    <citation type="submission" date="2019-03" db="EMBL/GenBank/DDBJ databases">
        <authorList>
            <person name="Bockoven R."/>
            <person name="Gutierrez J."/>
            <person name="Newkirk H."/>
            <person name="Liu M."/>
            <person name="Ramsey J."/>
            <person name="Cahill J."/>
        </authorList>
    </citation>
    <scope>NUCLEOTIDE SEQUENCE [LARGE SCALE GENOMIC DNA]</scope>
</reference>
<proteinExistence type="predicted"/>
<keyword evidence="2" id="KW-1185">Reference proteome</keyword>
<evidence type="ECO:0000313" key="2">
    <source>
        <dbReference type="Proteomes" id="UP000307326"/>
    </source>
</evidence>
<evidence type="ECO:0000313" key="1">
    <source>
        <dbReference type="EMBL" id="QBQ72195.1"/>
    </source>
</evidence>
<protein>
    <submittedName>
        <fullName evidence="1">Uncharacterized protein</fullName>
    </submittedName>
</protein>
<gene>
    <name evidence="1" type="ORF">CPT_Parlo_046</name>
</gene>
<organism evidence="1 2">
    <name type="scientific">Serratia phage Parlo</name>
    <dbReference type="NCBI Taxonomy" id="2557554"/>
    <lineage>
        <taxon>Viruses</taxon>
        <taxon>Duplodnaviria</taxon>
        <taxon>Heunggongvirae</taxon>
        <taxon>Uroviricota</taxon>
        <taxon>Caudoviricetes</taxon>
        <taxon>Parlovirus</taxon>
        <taxon>Parlovirus parlo</taxon>
    </lineage>
</organism>
<accession>A0A482MFK3</accession>